<dbReference type="STRING" id="241145.SAMN05660776_2444"/>
<keyword evidence="3" id="KW-1185">Reference proteome</keyword>
<sequence>MKNETRGNKRSDSKWLRRAGIALAIVLLAPTLLFTIGWFNRDLLIDELQEWYNDNNNGTLEIGEVNTTFLKGFPNVSFSIKDIYQTSFDTILDKRSSIFIKEAQVSIAATDLLSGDLQFKNIDIYKAEIYSEVISERSVDEYIGLKKQKQAHPNNGIELPGWVDPKRTNFSLREISFISKDSMLNKYFNLEVQQAMGKIRSNNEKIIGSLDFNILVKALGFNTRKGSFINGSLVSGNPKFVLNGEKTMLTIPKFLLEIGSQTFTTKADLNFKGINAYSFSLHNPETDFQELRGLLPDSISAKLLTYEILEPLETKLSLSGEFQYGDIPYIDADFSSLNNKLKIGDSLQLSGFNFNGYLTNTLKKGDSLDKQEPARQDIKIFFEDISANVEDINISAFDSYFQSSEEALNFVNANLNMSGSNESLTRLMQTENFDFLGGNFVLNTHIEGDIPDLAEVFNYATGNFTLKNTRVVLRKNNLQLPVEIIDLQLNNKNSVLEQLKISLPNGEQLVFKGTIDNAASLLGSDPVIPASADVRLDSEKLNINDLIATAMEFIPPSEKSANNLNTLHDSFEALYKKFQPRFKLDLKTVEYNENQFNDLLADIRLLNAETIHLNNLSFNFNDAFTKLQGNLKIPEPNNAVREPVFLNVEARSSGPVKVFQELFNIQLLDIKTGDFSFLGNVTGNIQEFEQLLNNANGDLKLTNTKFYYPKADMDIQLDSLSVAVHDSNIRLKNFVVEIDEHHPFALQGYVEEFPEFLLDSVPGKGKIFVALDAAYVDMDEWLHTLHSIEPDTLNKPLKNRDLAAIFADIYHFDPEFKIAVDSIKYKDLVSRELDAKVYFENDSILKLDDLSIRYQDSEALIRGELAAHKLHDPEADENPFSFEFSAEAKGKSKDLNELLQTVNFTLRSGDFKFNGSYQGEAKDLNILNSNARGDLILGTTLVDIEGTDIQIPVDSLHLEIKNNLASLEKLDVNLPGKSAIDITGEIDNFSNFINNDQAVDSHRSSFIIKSPYLDSWDIKKFLGITTKKIDTSKKQEFKVQDLKDLLSNINNSYFPSASIEIDSLIYNDLEVSDFTSGIGFNNAGAIRISDTELQYSGGSIALMIEAGVGDPEDLPVKIAMKIENIDLGKLVKDLDYFNYIELRKAKKISGNLDLKLDLSGKFNGQDSLEMNSLNGTLDLDLTSLALYEFDPIIESVVLLKEERFEKLQFRPIRQTIKVTNGNINIPRTQIQSSALHFFVEGESKIGEYYNIWISLPWNNILKSRDGTKLPEKISFDESGVKFYLQIIQDKESEKAGKHKLKTKFRLGNRKLEKSKEN</sequence>
<name>A0A1T5D5Y1_9FLAO</name>
<organism evidence="2 3">
    <name type="scientific">Salegentibacter holothuriorum</name>
    <dbReference type="NCBI Taxonomy" id="241145"/>
    <lineage>
        <taxon>Bacteria</taxon>
        <taxon>Pseudomonadati</taxon>
        <taxon>Bacteroidota</taxon>
        <taxon>Flavobacteriia</taxon>
        <taxon>Flavobacteriales</taxon>
        <taxon>Flavobacteriaceae</taxon>
        <taxon>Salegentibacter</taxon>
    </lineage>
</organism>
<dbReference type="EMBL" id="FUYY01000004">
    <property type="protein sequence ID" value="SKB67114.1"/>
    <property type="molecule type" value="Genomic_DNA"/>
</dbReference>
<dbReference type="InterPro" id="IPR052894">
    <property type="entry name" value="AsmA-related"/>
</dbReference>
<dbReference type="PANTHER" id="PTHR30441">
    <property type="entry name" value="DUF748 DOMAIN-CONTAINING PROTEIN"/>
    <property type="match status" value="1"/>
</dbReference>
<feature type="transmembrane region" description="Helical" evidence="1">
    <location>
        <begin position="21"/>
        <end position="39"/>
    </location>
</feature>
<dbReference type="GO" id="GO:0090313">
    <property type="term" value="P:regulation of protein targeting to membrane"/>
    <property type="evidence" value="ECO:0007669"/>
    <property type="project" value="TreeGrafter"/>
</dbReference>
<gene>
    <name evidence="2" type="ORF">SAMN05660776_2444</name>
</gene>
<keyword evidence="1" id="KW-1133">Transmembrane helix</keyword>
<evidence type="ECO:0000256" key="1">
    <source>
        <dbReference type="SAM" id="Phobius"/>
    </source>
</evidence>
<dbReference type="RefSeq" id="WP_079721288.1">
    <property type="nucleotide sequence ID" value="NZ_FUYY01000004.1"/>
</dbReference>
<keyword evidence="1" id="KW-0812">Transmembrane</keyword>
<accession>A0A1T5D5Y1</accession>
<keyword evidence="1" id="KW-0472">Membrane</keyword>
<evidence type="ECO:0000313" key="2">
    <source>
        <dbReference type="EMBL" id="SKB67114.1"/>
    </source>
</evidence>
<dbReference type="OrthoDB" id="1489065at2"/>
<dbReference type="Proteomes" id="UP000190230">
    <property type="component" value="Unassembled WGS sequence"/>
</dbReference>
<protein>
    <submittedName>
        <fullName evidence="2">AsmA-like C-terminal region</fullName>
    </submittedName>
</protein>
<dbReference type="PANTHER" id="PTHR30441:SF8">
    <property type="entry name" value="DUF748 DOMAIN-CONTAINING PROTEIN"/>
    <property type="match status" value="1"/>
</dbReference>
<dbReference type="GO" id="GO:0005886">
    <property type="term" value="C:plasma membrane"/>
    <property type="evidence" value="ECO:0007669"/>
    <property type="project" value="TreeGrafter"/>
</dbReference>
<proteinExistence type="predicted"/>
<reference evidence="3" key="1">
    <citation type="submission" date="2017-02" db="EMBL/GenBank/DDBJ databases">
        <authorList>
            <person name="Varghese N."/>
            <person name="Submissions S."/>
        </authorList>
    </citation>
    <scope>NUCLEOTIDE SEQUENCE [LARGE SCALE GENOMIC DNA]</scope>
    <source>
        <strain evidence="3">DSM 23405</strain>
    </source>
</reference>
<evidence type="ECO:0000313" key="3">
    <source>
        <dbReference type="Proteomes" id="UP000190230"/>
    </source>
</evidence>